<organism evidence="7 8">
    <name type="scientific">Rhizoclosmatium globosum</name>
    <dbReference type="NCBI Taxonomy" id="329046"/>
    <lineage>
        <taxon>Eukaryota</taxon>
        <taxon>Fungi</taxon>
        <taxon>Fungi incertae sedis</taxon>
        <taxon>Chytridiomycota</taxon>
        <taxon>Chytridiomycota incertae sedis</taxon>
        <taxon>Chytridiomycetes</taxon>
        <taxon>Chytridiales</taxon>
        <taxon>Chytriomycetaceae</taxon>
        <taxon>Rhizoclosmatium</taxon>
    </lineage>
</organism>
<dbReference type="OrthoDB" id="2102136at2759"/>
<dbReference type="SUPFAM" id="SSF48452">
    <property type="entry name" value="TPR-like"/>
    <property type="match status" value="1"/>
</dbReference>
<keyword evidence="4" id="KW-0802">TPR repeat</keyword>
<dbReference type="Pfam" id="PF04577">
    <property type="entry name" value="Glyco_transf_61"/>
    <property type="match status" value="1"/>
</dbReference>
<gene>
    <name evidence="7" type="ORF">BCR33DRAFT_775140</name>
</gene>
<dbReference type="AlphaFoldDB" id="A0A1Y2AMG2"/>
<dbReference type="SMART" id="SM00028">
    <property type="entry name" value="TPR"/>
    <property type="match status" value="3"/>
</dbReference>
<protein>
    <recommendedName>
        <fullName evidence="6">Glycosyltransferase 61 catalytic domain-containing protein</fullName>
    </recommendedName>
</protein>
<comment type="caution">
    <text evidence="7">The sequence shown here is derived from an EMBL/GenBank/DDBJ whole genome shotgun (WGS) entry which is preliminary data.</text>
</comment>
<name>A0A1Y2AMG2_9FUNG</name>
<evidence type="ECO:0000256" key="3">
    <source>
        <dbReference type="ARBA" id="ARBA00023180"/>
    </source>
</evidence>
<keyword evidence="1" id="KW-0328">Glycosyltransferase</keyword>
<dbReference type="PROSITE" id="PS50005">
    <property type="entry name" value="TPR"/>
    <property type="match status" value="1"/>
</dbReference>
<dbReference type="InterPro" id="IPR019734">
    <property type="entry name" value="TPR_rpt"/>
</dbReference>
<keyword evidence="3" id="KW-0325">Glycoprotein</keyword>
<evidence type="ECO:0000313" key="7">
    <source>
        <dbReference type="EMBL" id="ORY23769.1"/>
    </source>
</evidence>
<accession>A0A1Y2AMG2</accession>
<keyword evidence="2" id="KW-0808">Transferase</keyword>
<proteinExistence type="predicted"/>
<dbReference type="InterPro" id="IPR049625">
    <property type="entry name" value="Glyco_transf_61_cat"/>
</dbReference>
<evidence type="ECO:0000256" key="4">
    <source>
        <dbReference type="PROSITE-ProRule" id="PRU00339"/>
    </source>
</evidence>
<evidence type="ECO:0000256" key="5">
    <source>
        <dbReference type="SAM" id="SignalP"/>
    </source>
</evidence>
<evidence type="ECO:0000313" key="8">
    <source>
        <dbReference type="Proteomes" id="UP000193642"/>
    </source>
</evidence>
<dbReference type="PANTHER" id="PTHR20961">
    <property type="entry name" value="GLYCOSYLTRANSFERASE"/>
    <property type="match status" value="1"/>
</dbReference>
<feature type="chain" id="PRO_5013118834" description="Glycosyltransferase 61 catalytic domain-containing protein" evidence="5">
    <location>
        <begin position="17"/>
        <end position="654"/>
    </location>
</feature>
<feature type="domain" description="Glycosyltransferase 61 catalytic" evidence="6">
    <location>
        <begin position="383"/>
        <end position="579"/>
    </location>
</feature>
<evidence type="ECO:0000256" key="1">
    <source>
        <dbReference type="ARBA" id="ARBA00022676"/>
    </source>
</evidence>
<keyword evidence="5" id="KW-0732">Signal</keyword>
<evidence type="ECO:0000259" key="6">
    <source>
        <dbReference type="Pfam" id="PF04577"/>
    </source>
</evidence>
<dbReference type="GO" id="GO:0016757">
    <property type="term" value="F:glycosyltransferase activity"/>
    <property type="evidence" value="ECO:0007669"/>
    <property type="project" value="UniProtKB-KW"/>
</dbReference>
<evidence type="ECO:0000256" key="2">
    <source>
        <dbReference type="ARBA" id="ARBA00022679"/>
    </source>
</evidence>
<keyword evidence="8" id="KW-1185">Reference proteome</keyword>
<feature type="signal peptide" evidence="5">
    <location>
        <begin position="1"/>
        <end position="16"/>
    </location>
</feature>
<dbReference type="InterPro" id="IPR011990">
    <property type="entry name" value="TPR-like_helical_dom_sf"/>
</dbReference>
<dbReference type="EMBL" id="MCGO01000155">
    <property type="protein sequence ID" value="ORY23769.1"/>
    <property type="molecule type" value="Genomic_DNA"/>
</dbReference>
<dbReference type="Gene3D" id="1.25.40.10">
    <property type="entry name" value="Tetratricopeptide repeat domain"/>
    <property type="match status" value="1"/>
</dbReference>
<dbReference type="InterPro" id="IPR007657">
    <property type="entry name" value="Glycosyltransferase_61"/>
</dbReference>
<feature type="repeat" description="TPR" evidence="4">
    <location>
        <begin position="181"/>
        <end position="214"/>
    </location>
</feature>
<reference evidence="7 8" key="1">
    <citation type="submission" date="2016-07" db="EMBL/GenBank/DDBJ databases">
        <title>Pervasive Adenine N6-methylation of Active Genes in Fungi.</title>
        <authorList>
            <consortium name="DOE Joint Genome Institute"/>
            <person name="Mondo S.J."/>
            <person name="Dannebaum R.O."/>
            <person name="Kuo R.C."/>
            <person name="Labutti K."/>
            <person name="Haridas S."/>
            <person name="Kuo A."/>
            <person name="Salamov A."/>
            <person name="Ahrendt S.R."/>
            <person name="Lipzen A."/>
            <person name="Sullivan W."/>
            <person name="Andreopoulos W.B."/>
            <person name="Clum A."/>
            <person name="Lindquist E."/>
            <person name="Daum C."/>
            <person name="Ramamoorthy G.K."/>
            <person name="Gryganskyi A."/>
            <person name="Culley D."/>
            <person name="Magnuson J.K."/>
            <person name="James T.Y."/>
            <person name="O'Malley M.A."/>
            <person name="Stajich J.E."/>
            <person name="Spatafora J.W."/>
            <person name="Visel A."/>
            <person name="Grigoriev I.V."/>
        </authorList>
    </citation>
    <scope>NUCLEOTIDE SEQUENCE [LARGE SCALE GENOMIC DNA]</scope>
    <source>
        <strain evidence="7 8">JEL800</strain>
    </source>
</reference>
<sequence>MRILLGLLLAASLVIAIDEAAYRKQIEAIFETAKVLFNSNNYAKALPLFKQLAQVFPDWADNEANIARCEIGTGKVEKGLKRFRKAVKRFPDEGNLHSSFCTAVAEIMNRIQDFPKGVNRDQLRIDAVTVCPRAVTLLPDDQGALQSYAAAMTLFVQYPASIAAYNLWLDRFSLSHPDRKPQTLLNLGSAYLRSGDTQKALEVATELMELSPTPQNIGFVGHIRSIGWPMDPIAAELKGRAIEQEVKELQIRDERICKPGQTWRLALNYTEEAVAHPELVTVTQLNPKTAYKVYGRSDDPIFVGPELPKQPHFYHERIINLIHIKEAFISGHPGIVHGDCTLYSGSHHIAVDLQTFPQSDDNVQIIKVPHRAVSIMNHQIGNYYHAIIESLPKLLFLLDHLLEKPGNEDIKILIPVPGSWKAVDEFLALPRFAALKSRYIHYENPSGRRYHFTKGLYLIDWIHHRDDQFGFVANSLWSVYWPPQESLRRVQSFFTSQTKPAATHADRTVVYISRTGIRNFPNEDELVKVLKERLGVDRVRIHRGTESLLEQAQMFSEARVVVGAHGAGLANYVHTRQFTALVQVPMDPQVEFCFSHLVAALEGRHYTVSSVPGSHYYGNYDVLRDVDIEAIVGTVERAWKEMEELELSSRHDEL</sequence>
<dbReference type="Proteomes" id="UP000193642">
    <property type="component" value="Unassembled WGS sequence"/>
</dbReference>
<dbReference type="Pfam" id="PF13174">
    <property type="entry name" value="TPR_6"/>
    <property type="match status" value="2"/>
</dbReference>